<dbReference type="PANTHER" id="PTHR41394:SF5">
    <property type="entry name" value="SLC41A_MGTE INTEGRAL MEMBRANE DOMAIN-CONTAINING PROTEIN"/>
    <property type="match status" value="1"/>
</dbReference>
<feature type="domain" description="CBS" evidence="10">
    <location>
        <begin position="1"/>
        <end position="41"/>
    </location>
</feature>
<dbReference type="Gene3D" id="1.10.357.20">
    <property type="entry name" value="SLC41 divalent cation transporters, integral membrane domain"/>
    <property type="match status" value="1"/>
</dbReference>
<dbReference type="AlphaFoldDB" id="A0A7V5H2H9"/>
<evidence type="ECO:0000256" key="9">
    <source>
        <dbReference type="SAM" id="Phobius"/>
    </source>
</evidence>
<feature type="transmembrane region" description="Helical" evidence="9">
    <location>
        <begin position="141"/>
        <end position="162"/>
    </location>
</feature>
<keyword evidence="3" id="KW-0813">Transport</keyword>
<evidence type="ECO:0000256" key="7">
    <source>
        <dbReference type="ARBA" id="ARBA00023136"/>
    </source>
</evidence>
<organism evidence="11">
    <name type="scientific">Caldithrix abyssi</name>
    <dbReference type="NCBI Taxonomy" id="187145"/>
    <lineage>
        <taxon>Bacteria</taxon>
        <taxon>Pseudomonadati</taxon>
        <taxon>Calditrichota</taxon>
        <taxon>Calditrichia</taxon>
        <taxon>Calditrichales</taxon>
        <taxon>Calditrichaceae</taxon>
        <taxon>Caldithrix</taxon>
    </lineage>
</organism>
<dbReference type="PANTHER" id="PTHR41394">
    <property type="entry name" value="MAGNESIUM TRANSPORTER MGTE"/>
    <property type="match status" value="1"/>
</dbReference>
<keyword evidence="8" id="KW-0129">CBS domain</keyword>
<protein>
    <submittedName>
        <fullName evidence="11">Magnesium transporter</fullName>
    </submittedName>
</protein>
<keyword evidence="7 9" id="KW-0472">Membrane</keyword>
<feature type="transmembrane region" description="Helical" evidence="9">
    <location>
        <begin position="201"/>
        <end position="223"/>
    </location>
</feature>
<evidence type="ECO:0000256" key="2">
    <source>
        <dbReference type="ARBA" id="ARBA00009749"/>
    </source>
</evidence>
<dbReference type="InterPro" id="IPR036739">
    <property type="entry name" value="SLC41_membr_dom_sf"/>
</dbReference>
<comment type="caution">
    <text evidence="11">The sequence shown here is derived from an EMBL/GenBank/DDBJ whole genome shotgun (WGS) entry which is preliminary data.</text>
</comment>
<reference evidence="11" key="1">
    <citation type="journal article" date="2020" name="mSystems">
        <title>Genome- and Community-Level Interaction Insights into Carbon Utilization and Element Cycling Functions of Hydrothermarchaeota in Hydrothermal Sediment.</title>
        <authorList>
            <person name="Zhou Z."/>
            <person name="Liu Y."/>
            <person name="Xu W."/>
            <person name="Pan J."/>
            <person name="Luo Z.H."/>
            <person name="Li M."/>
        </authorList>
    </citation>
    <scope>NUCLEOTIDE SEQUENCE [LARGE SCALE GENOMIC DNA]</scope>
    <source>
        <strain evidence="11">HyVt-76</strain>
    </source>
</reference>
<sequence>MANIFSKYDLVSMPVVDQENHLIGRITIDDVVDVLEEEGSEDMAYIAGAPDEEITEDSIFKLARARLPWLLVAFMGELLAAFILNQFDVTLQQKLMIASFIPIIMAMGGSTAQQASVIVIRGLATGDLSLRDTGPRLLKEFRISLLNSLFFAIVLFLIVYLWDSAYFATILAVSIFVVINNAAIIGALVPLTFKRLKIDPALAAAPFISTTNDILGILIYLTISTLLLSHGI</sequence>
<evidence type="ECO:0000256" key="1">
    <source>
        <dbReference type="ARBA" id="ARBA00004141"/>
    </source>
</evidence>
<proteinExistence type="inferred from homology"/>
<gene>
    <name evidence="11" type="ORF">ENL21_02560</name>
</gene>
<keyword evidence="4 9" id="KW-0812">Transmembrane</keyword>
<evidence type="ECO:0000256" key="5">
    <source>
        <dbReference type="ARBA" id="ARBA00022842"/>
    </source>
</evidence>
<evidence type="ECO:0000256" key="4">
    <source>
        <dbReference type="ARBA" id="ARBA00022692"/>
    </source>
</evidence>
<keyword evidence="6 9" id="KW-1133">Transmembrane helix</keyword>
<dbReference type="Gene3D" id="3.10.580.10">
    <property type="entry name" value="CBS-domain"/>
    <property type="match status" value="1"/>
</dbReference>
<name>A0A7V5H2H9_CALAY</name>
<evidence type="ECO:0000256" key="3">
    <source>
        <dbReference type="ARBA" id="ARBA00022448"/>
    </source>
</evidence>
<comment type="subcellular location">
    <subcellularLocation>
        <location evidence="1">Membrane</location>
        <topology evidence="1">Multi-pass membrane protein</topology>
    </subcellularLocation>
</comment>
<dbReference type="SUPFAM" id="SSF54631">
    <property type="entry name" value="CBS-domain pair"/>
    <property type="match status" value="1"/>
</dbReference>
<feature type="transmembrane region" description="Helical" evidence="9">
    <location>
        <begin position="96"/>
        <end position="120"/>
    </location>
</feature>
<evidence type="ECO:0000256" key="8">
    <source>
        <dbReference type="PROSITE-ProRule" id="PRU00703"/>
    </source>
</evidence>
<dbReference type="GO" id="GO:0008324">
    <property type="term" value="F:monoatomic cation transmembrane transporter activity"/>
    <property type="evidence" value="ECO:0007669"/>
    <property type="project" value="InterPro"/>
</dbReference>
<dbReference type="Proteomes" id="UP000886111">
    <property type="component" value="Unassembled WGS sequence"/>
</dbReference>
<evidence type="ECO:0000256" key="6">
    <source>
        <dbReference type="ARBA" id="ARBA00022989"/>
    </source>
</evidence>
<comment type="similarity">
    <text evidence="2">Belongs to the SLC41A transporter family.</text>
</comment>
<dbReference type="InterPro" id="IPR006667">
    <property type="entry name" value="SLC41_membr_dom"/>
</dbReference>
<evidence type="ECO:0000259" key="10">
    <source>
        <dbReference type="PROSITE" id="PS51371"/>
    </source>
</evidence>
<dbReference type="GO" id="GO:0016020">
    <property type="term" value="C:membrane"/>
    <property type="evidence" value="ECO:0007669"/>
    <property type="project" value="UniProtKB-SubCell"/>
</dbReference>
<evidence type="ECO:0000313" key="11">
    <source>
        <dbReference type="EMBL" id="HHE54636.1"/>
    </source>
</evidence>
<dbReference type="InterPro" id="IPR000644">
    <property type="entry name" value="CBS_dom"/>
</dbReference>
<keyword evidence="5" id="KW-0460">Magnesium</keyword>
<accession>A0A7V5H2H9</accession>
<feature type="transmembrane region" description="Helical" evidence="9">
    <location>
        <begin position="168"/>
        <end position="189"/>
    </location>
</feature>
<feature type="transmembrane region" description="Helical" evidence="9">
    <location>
        <begin position="67"/>
        <end position="84"/>
    </location>
</feature>
<dbReference type="Pfam" id="PF01769">
    <property type="entry name" value="MgtE"/>
    <property type="match status" value="1"/>
</dbReference>
<dbReference type="SUPFAM" id="SSF161093">
    <property type="entry name" value="MgtE membrane domain-like"/>
    <property type="match status" value="1"/>
</dbReference>
<dbReference type="EMBL" id="DRTD01000184">
    <property type="protein sequence ID" value="HHE54636.1"/>
    <property type="molecule type" value="Genomic_DNA"/>
</dbReference>
<dbReference type="InterPro" id="IPR046342">
    <property type="entry name" value="CBS_dom_sf"/>
</dbReference>
<dbReference type="PROSITE" id="PS51371">
    <property type="entry name" value="CBS"/>
    <property type="match status" value="1"/>
</dbReference>